<keyword evidence="7" id="KW-0141">cGMP biosynthesis</keyword>
<feature type="coiled-coil region" evidence="9">
    <location>
        <begin position="406"/>
        <end position="447"/>
    </location>
</feature>
<keyword evidence="3" id="KW-0963">Cytoplasm</keyword>
<dbReference type="Gene3D" id="3.90.1520.10">
    <property type="entry name" value="H-NOX domain"/>
    <property type="match status" value="1"/>
</dbReference>
<comment type="similarity">
    <text evidence="8">Belongs to the adenylyl cyclase class-4/guanylyl cyclase family.</text>
</comment>
<dbReference type="Proteomes" id="UP000807504">
    <property type="component" value="Unassembled WGS sequence"/>
</dbReference>
<dbReference type="GO" id="GO:0004383">
    <property type="term" value="F:guanylate cyclase activity"/>
    <property type="evidence" value="ECO:0007669"/>
    <property type="project" value="UniProtKB-EC"/>
</dbReference>
<dbReference type="PANTHER" id="PTHR45655:SF6">
    <property type="entry name" value="HEAD-SPECIFIC GUANYLATE CYCLASE"/>
    <property type="match status" value="1"/>
</dbReference>
<dbReference type="FunFam" id="3.30.450.260:FF:000002">
    <property type="entry name" value="guanylate cyclase soluble subunit alpha-2"/>
    <property type="match status" value="1"/>
</dbReference>
<evidence type="ECO:0000259" key="10">
    <source>
        <dbReference type="PROSITE" id="PS50125"/>
    </source>
</evidence>
<dbReference type="FunFam" id="3.30.70.1230:FF:000007">
    <property type="entry name" value="Guanylate cyclase soluble subunit alpha-3"/>
    <property type="match status" value="1"/>
</dbReference>
<dbReference type="PROSITE" id="PS00452">
    <property type="entry name" value="GUANYLATE_CYCLASE_1"/>
    <property type="match status" value="1"/>
</dbReference>
<dbReference type="EMBL" id="JABXBU010000011">
    <property type="protein sequence ID" value="KAF8790109.1"/>
    <property type="molecule type" value="Genomic_DNA"/>
</dbReference>
<name>A0A8T0FKN6_ARGBR</name>
<dbReference type="GO" id="GO:0020037">
    <property type="term" value="F:heme binding"/>
    <property type="evidence" value="ECO:0007669"/>
    <property type="project" value="InterPro"/>
</dbReference>
<dbReference type="GO" id="GO:0008074">
    <property type="term" value="C:guanylate cyclase complex, soluble"/>
    <property type="evidence" value="ECO:0007669"/>
    <property type="project" value="TreeGrafter"/>
</dbReference>
<dbReference type="EC" id="4.6.1.2" evidence="2"/>
<dbReference type="Gene3D" id="6.10.250.780">
    <property type="match status" value="1"/>
</dbReference>
<gene>
    <name evidence="11" type="ORF">HNY73_005183</name>
</gene>
<evidence type="ECO:0000256" key="1">
    <source>
        <dbReference type="ARBA" id="ARBA00004496"/>
    </source>
</evidence>
<dbReference type="PROSITE" id="PS50125">
    <property type="entry name" value="GUANYLATE_CYCLASE_2"/>
    <property type="match status" value="1"/>
</dbReference>
<accession>A0A8T0FKN6</accession>
<evidence type="ECO:0000313" key="12">
    <source>
        <dbReference type="Proteomes" id="UP000807504"/>
    </source>
</evidence>
<reference evidence="11" key="1">
    <citation type="journal article" date="2020" name="bioRxiv">
        <title>Chromosome-level reference genome of the European wasp spider Argiope bruennichi: a resource for studies on range expansion and evolutionary adaptation.</title>
        <authorList>
            <person name="Sheffer M.M."/>
            <person name="Hoppe A."/>
            <person name="Krehenwinkel H."/>
            <person name="Uhl G."/>
            <person name="Kuss A.W."/>
            <person name="Jensen L."/>
            <person name="Jensen C."/>
            <person name="Gillespie R.G."/>
            <person name="Hoff K.J."/>
            <person name="Prost S."/>
        </authorList>
    </citation>
    <scope>NUCLEOTIDE SEQUENCE</scope>
</reference>
<organism evidence="11 12">
    <name type="scientific">Argiope bruennichi</name>
    <name type="common">Wasp spider</name>
    <name type="synonym">Aranea bruennichi</name>
    <dbReference type="NCBI Taxonomy" id="94029"/>
    <lineage>
        <taxon>Eukaryota</taxon>
        <taxon>Metazoa</taxon>
        <taxon>Ecdysozoa</taxon>
        <taxon>Arthropoda</taxon>
        <taxon>Chelicerata</taxon>
        <taxon>Arachnida</taxon>
        <taxon>Araneae</taxon>
        <taxon>Araneomorphae</taxon>
        <taxon>Entelegynae</taxon>
        <taxon>Araneoidea</taxon>
        <taxon>Araneidae</taxon>
        <taxon>Argiope</taxon>
    </lineage>
</organism>
<dbReference type="InterPro" id="IPR011645">
    <property type="entry name" value="HNOB_dom_associated"/>
</dbReference>
<dbReference type="InterPro" id="IPR001054">
    <property type="entry name" value="A/G_cyclase"/>
</dbReference>
<dbReference type="CDD" id="cd07302">
    <property type="entry name" value="CHD"/>
    <property type="match status" value="1"/>
</dbReference>
<dbReference type="Pfam" id="PF00211">
    <property type="entry name" value="Guanylate_cyc"/>
    <property type="match status" value="1"/>
</dbReference>
<dbReference type="InterPro" id="IPR042463">
    <property type="entry name" value="HNOB_dom_associated_sf"/>
</dbReference>
<evidence type="ECO:0000256" key="9">
    <source>
        <dbReference type="SAM" id="Coils"/>
    </source>
</evidence>
<keyword evidence="6 8" id="KW-0456">Lyase</keyword>
<dbReference type="Gene3D" id="3.30.450.260">
    <property type="entry name" value="Haem NO binding associated domain"/>
    <property type="match status" value="1"/>
</dbReference>
<comment type="subcellular location">
    <subcellularLocation>
        <location evidence="1">Cytoplasm</location>
    </subcellularLocation>
</comment>
<protein>
    <recommendedName>
        <fullName evidence="2">guanylate cyclase</fullName>
        <ecNumber evidence="2">4.6.1.2</ecNumber>
    </recommendedName>
</protein>
<dbReference type="GO" id="GO:0070482">
    <property type="term" value="P:response to oxygen levels"/>
    <property type="evidence" value="ECO:0007669"/>
    <property type="project" value="TreeGrafter"/>
</dbReference>
<evidence type="ECO:0000256" key="8">
    <source>
        <dbReference type="RuleBase" id="RU000405"/>
    </source>
</evidence>
<dbReference type="Gene3D" id="3.30.70.1230">
    <property type="entry name" value="Nucleotide cyclase"/>
    <property type="match status" value="1"/>
</dbReference>
<dbReference type="SMART" id="SM00044">
    <property type="entry name" value="CYCc"/>
    <property type="match status" value="1"/>
</dbReference>
<keyword evidence="4" id="KW-0547">Nucleotide-binding</keyword>
<evidence type="ECO:0000256" key="6">
    <source>
        <dbReference type="ARBA" id="ARBA00023239"/>
    </source>
</evidence>
<feature type="domain" description="Guanylate cyclase" evidence="10">
    <location>
        <begin position="472"/>
        <end position="599"/>
    </location>
</feature>
<dbReference type="PANTHER" id="PTHR45655">
    <property type="entry name" value="GUANYLATE CYCLASE SOLUBLE SUBUNIT BETA-2"/>
    <property type="match status" value="1"/>
</dbReference>
<evidence type="ECO:0000256" key="2">
    <source>
        <dbReference type="ARBA" id="ARBA00012202"/>
    </source>
</evidence>
<dbReference type="SUPFAM" id="SSF55073">
    <property type="entry name" value="Nucleotide cyclase"/>
    <property type="match status" value="1"/>
</dbReference>
<dbReference type="GO" id="GO:0005525">
    <property type="term" value="F:GTP binding"/>
    <property type="evidence" value="ECO:0007669"/>
    <property type="project" value="UniProtKB-KW"/>
</dbReference>
<dbReference type="InterPro" id="IPR018297">
    <property type="entry name" value="A/G_cyclase_CS"/>
</dbReference>
<evidence type="ECO:0000256" key="7">
    <source>
        <dbReference type="ARBA" id="ARBA00023293"/>
    </source>
</evidence>
<dbReference type="AlphaFoldDB" id="A0A8T0FKN6"/>
<dbReference type="InterPro" id="IPR029787">
    <property type="entry name" value="Nucleotide_cyclase"/>
</dbReference>
<evidence type="ECO:0000256" key="5">
    <source>
        <dbReference type="ARBA" id="ARBA00023134"/>
    </source>
</evidence>
<keyword evidence="5" id="KW-0342">GTP-binding</keyword>
<evidence type="ECO:0000256" key="4">
    <source>
        <dbReference type="ARBA" id="ARBA00022741"/>
    </source>
</evidence>
<proteinExistence type="inferred from homology"/>
<dbReference type="GO" id="GO:0019934">
    <property type="term" value="P:cGMP-mediated signaling"/>
    <property type="evidence" value="ECO:0007669"/>
    <property type="project" value="TreeGrafter"/>
</dbReference>
<reference evidence="11" key="2">
    <citation type="submission" date="2020-06" db="EMBL/GenBank/DDBJ databases">
        <authorList>
            <person name="Sheffer M."/>
        </authorList>
    </citation>
    <scope>NUCLEOTIDE SEQUENCE</scope>
</reference>
<dbReference type="InterPro" id="IPR038158">
    <property type="entry name" value="H-NOX_domain_sf"/>
</dbReference>
<comment type="caution">
    <text evidence="11">The sequence shown here is derived from an EMBL/GenBank/DDBJ whole genome shotgun (WGS) entry which is preliminary data.</text>
</comment>
<evidence type="ECO:0000313" key="11">
    <source>
        <dbReference type="EMBL" id="KAF8790109.1"/>
    </source>
</evidence>
<sequence length="684" mass="76622">MHNKTLCLILRNNDVPYSFAAYSDGTPRIILRVETNEGKEGKLELSVFSCSYANYLNIHNIEAHLLWISLKEILVAKDPALWAAIKHNIKLKHEPPEEVSSIHELVSQDDNEILDEIFIEAVGFIARRYGTTEEKLLEKVGHAVANNCLTWFRKGLKFLGNTVEEMWLSVENVRVAAAEGDTSLRVEAIPDGPLQILHHPHKKYFAPAMIGIIRETAKNLQQVDVMVNLTSVGEDFLYQVTTVSTSKTMNTDTERYIDKLSRNPDDLGLSISVMCKVFPFHIIVDRDMKIVQLGKGLLRIFKSKLGDGDRHFSSYFVIQSPKVAVTFEDISQLSNVSFVLVIKTSHRDKETLQGMNIKGQMILCPESQCLLFLGSPVVKGLSGLVGRGLYISDIPVHDATRDIMLVEEQTKAQDGLKKRMDKLKNSIQEASQAVEEERQKNVDLLHLIFPAEVARKLWRGESVKAEQRENVTMLFSDIVGFTSICSTATPLMVIDLLNNLYTRFDNFCGELDVYKTETIGDAYCVAGGLHRSSTTHAQQTAWMALKMIEAAGQVTTPDGQPVKMRIGLHTGVILAGVVGTKMPRYCLFGNDVTLANKFESGSISMRINVSPTTYELLEKTRTFLFTPRTRADLPKGFPEDIRGIPYFLDNFVHPEIPLDKPLSDHIAAAMKDIEVQSKPSVNNK</sequence>
<evidence type="ECO:0000256" key="3">
    <source>
        <dbReference type="ARBA" id="ARBA00022490"/>
    </source>
</evidence>
<keyword evidence="9" id="KW-0175">Coiled coil</keyword>
<keyword evidence="12" id="KW-1185">Reference proteome</keyword>
<dbReference type="Pfam" id="PF07701">
    <property type="entry name" value="HNOBA"/>
    <property type="match status" value="1"/>
</dbReference>